<dbReference type="Pfam" id="PF08544">
    <property type="entry name" value="GHMP_kinases_C"/>
    <property type="match status" value="1"/>
</dbReference>
<accession>A0A2U2N804</accession>
<dbReference type="InterPro" id="IPR013750">
    <property type="entry name" value="GHMP_kinase_C_dom"/>
</dbReference>
<dbReference type="InterPro" id="IPR036554">
    <property type="entry name" value="GHMP_kinase_C_sf"/>
</dbReference>
<evidence type="ECO:0000256" key="7">
    <source>
        <dbReference type="ARBA" id="ARBA00022840"/>
    </source>
</evidence>
<evidence type="ECO:0000256" key="9">
    <source>
        <dbReference type="ARBA" id="ARBA00032554"/>
    </source>
</evidence>
<dbReference type="HAMAP" id="MF_00061">
    <property type="entry name" value="IspE"/>
    <property type="match status" value="1"/>
</dbReference>
<protein>
    <recommendedName>
        <fullName evidence="3 10">4-diphosphocytidyl-2-C-methyl-D-erythritol kinase</fullName>
        <shortName evidence="10">CMK</shortName>
        <ecNumber evidence="2 10">2.7.1.148</ecNumber>
    </recommendedName>
    <alternativeName>
        <fullName evidence="9 10">4-(cytidine-5'-diphospho)-2-C-methyl-D-erythritol kinase</fullName>
    </alternativeName>
</protein>
<dbReference type="NCBIfam" id="TIGR00154">
    <property type="entry name" value="ispE"/>
    <property type="match status" value="1"/>
</dbReference>
<dbReference type="Gene3D" id="3.30.230.10">
    <property type="match status" value="1"/>
</dbReference>
<gene>
    <name evidence="10" type="primary">ispE</name>
    <name evidence="14" type="ORF">DEM34_02830</name>
</gene>
<evidence type="ECO:0000256" key="3">
    <source>
        <dbReference type="ARBA" id="ARBA00017473"/>
    </source>
</evidence>
<dbReference type="Gene3D" id="3.30.70.890">
    <property type="entry name" value="GHMP kinase, C-terminal domain"/>
    <property type="match status" value="1"/>
</dbReference>
<dbReference type="PIRSF" id="PIRSF010376">
    <property type="entry name" value="IspE"/>
    <property type="match status" value="1"/>
</dbReference>
<dbReference type="SUPFAM" id="SSF55060">
    <property type="entry name" value="GHMP Kinase, C-terminal domain"/>
    <property type="match status" value="1"/>
</dbReference>
<feature type="active site" evidence="10">
    <location>
        <position position="12"/>
    </location>
</feature>
<evidence type="ECO:0000256" key="8">
    <source>
        <dbReference type="ARBA" id="ARBA00023229"/>
    </source>
</evidence>
<name>A0A2U2N804_9GAMM</name>
<dbReference type="GO" id="GO:0016114">
    <property type="term" value="P:terpenoid biosynthetic process"/>
    <property type="evidence" value="ECO:0007669"/>
    <property type="project" value="UniProtKB-UniRule"/>
</dbReference>
<reference evidence="14 15" key="1">
    <citation type="submission" date="2018-05" db="EMBL/GenBank/DDBJ databases">
        <title>Spiribacter halobius sp. nov., a moderately halophilic bacterium isolated from marine solar saltern.</title>
        <authorList>
            <person name="Zheng W.-S."/>
            <person name="Lu D.-C."/>
            <person name="Du Z.-J."/>
        </authorList>
    </citation>
    <scope>NUCLEOTIDE SEQUENCE [LARGE SCALE GENOMIC DNA]</scope>
    <source>
        <strain evidence="14 15">E85</strain>
    </source>
</reference>
<evidence type="ECO:0000256" key="2">
    <source>
        <dbReference type="ARBA" id="ARBA00012052"/>
    </source>
</evidence>
<dbReference type="RefSeq" id="WP_109676039.1">
    <property type="nucleotide sequence ID" value="NZ_CP086615.1"/>
</dbReference>
<dbReference type="GO" id="GO:0050515">
    <property type="term" value="F:4-(cytidine 5'-diphospho)-2-C-methyl-D-erythritol kinase activity"/>
    <property type="evidence" value="ECO:0007669"/>
    <property type="project" value="UniProtKB-UniRule"/>
</dbReference>
<proteinExistence type="inferred from homology"/>
<dbReference type="EMBL" id="QFFI01000003">
    <property type="protein sequence ID" value="PWG65222.1"/>
    <property type="molecule type" value="Genomic_DNA"/>
</dbReference>
<comment type="function">
    <text evidence="10">Catalyzes the phosphorylation of the position 2 hydroxy group of 4-diphosphocytidyl-2C-methyl-D-erythritol.</text>
</comment>
<evidence type="ECO:0000256" key="6">
    <source>
        <dbReference type="ARBA" id="ARBA00022777"/>
    </source>
</evidence>
<dbReference type="Pfam" id="PF00288">
    <property type="entry name" value="GHMP_kinases_N"/>
    <property type="match status" value="1"/>
</dbReference>
<evidence type="ECO:0000256" key="4">
    <source>
        <dbReference type="ARBA" id="ARBA00022679"/>
    </source>
</evidence>
<dbReference type="UniPathway" id="UPA00056">
    <property type="reaction ID" value="UER00094"/>
</dbReference>
<comment type="catalytic activity">
    <reaction evidence="10">
        <text>4-CDP-2-C-methyl-D-erythritol + ATP = 4-CDP-2-C-methyl-D-erythritol 2-phosphate + ADP + H(+)</text>
        <dbReference type="Rhea" id="RHEA:18437"/>
        <dbReference type="ChEBI" id="CHEBI:15378"/>
        <dbReference type="ChEBI" id="CHEBI:30616"/>
        <dbReference type="ChEBI" id="CHEBI:57823"/>
        <dbReference type="ChEBI" id="CHEBI:57919"/>
        <dbReference type="ChEBI" id="CHEBI:456216"/>
        <dbReference type="EC" id="2.7.1.148"/>
    </reaction>
</comment>
<sequence>MSAGGWWPAPAKINRFLHVTGRRPDGYHELQTLFQFVEPVDWLAFEPTRDGRISRRGGLTEVAESQDLVVRAARLLQAEAGVDRGVRIHLRKRIPAGAGLGGGSSDAATTLVALDRLWGLQLGSARLAALGLRLGADVPVFVHGRAAWAEGVGERLTPLTVDEPWLLLADPGVPVATGAVFADRKLTRSRGHITIRALDAGEAGNDCEPVVRRLYPEVARMLDALARVGEPRLTGTGGCAFVTFGDAAAARAAQARLGAGLRTWVSRAVNRSPLRDGPQGAESAGACTDHWGVAKR</sequence>
<dbReference type="Proteomes" id="UP000245474">
    <property type="component" value="Unassembled WGS sequence"/>
</dbReference>
<comment type="caution">
    <text evidence="14">The sequence shown here is derived from an EMBL/GenBank/DDBJ whole genome shotgun (WGS) entry which is preliminary data.</text>
</comment>
<dbReference type="InterPro" id="IPR020568">
    <property type="entry name" value="Ribosomal_Su5_D2-typ_SF"/>
</dbReference>
<keyword evidence="6 10" id="KW-0418">Kinase</keyword>
<dbReference type="SUPFAM" id="SSF54211">
    <property type="entry name" value="Ribosomal protein S5 domain 2-like"/>
    <property type="match status" value="1"/>
</dbReference>
<dbReference type="InterPro" id="IPR004424">
    <property type="entry name" value="IspE"/>
</dbReference>
<dbReference type="OrthoDB" id="9809438at2"/>
<evidence type="ECO:0000259" key="12">
    <source>
        <dbReference type="Pfam" id="PF00288"/>
    </source>
</evidence>
<keyword evidence="5 10" id="KW-0547">Nucleotide-binding</keyword>
<evidence type="ECO:0000313" key="15">
    <source>
        <dbReference type="Proteomes" id="UP000245474"/>
    </source>
</evidence>
<organism evidence="14 15">
    <name type="scientific">Sediminicurvatus halobius</name>
    <dbReference type="NCBI Taxonomy" id="2182432"/>
    <lineage>
        <taxon>Bacteria</taxon>
        <taxon>Pseudomonadati</taxon>
        <taxon>Pseudomonadota</taxon>
        <taxon>Gammaproteobacteria</taxon>
        <taxon>Chromatiales</taxon>
        <taxon>Ectothiorhodospiraceae</taxon>
        <taxon>Sediminicurvatus</taxon>
    </lineage>
</organism>
<dbReference type="AlphaFoldDB" id="A0A2U2N804"/>
<evidence type="ECO:0000256" key="10">
    <source>
        <dbReference type="HAMAP-Rule" id="MF_00061"/>
    </source>
</evidence>
<keyword evidence="7 10" id="KW-0067">ATP-binding</keyword>
<dbReference type="EC" id="2.7.1.148" evidence="2 10"/>
<dbReference type="PANTHER" id="PTHR43527">
    <property type="entry name" value="4-DIPHOSPHOCYTIDYL-2-C-METHYL-D-ERYTHRITOL KINASE, CHLOROPLASTIC"/>
    <property type="match status" value="1"/>
</dbReference>
<evidence type="ECO:0000259" key="13">
    <source>
        <dbReference type="Pfam" id="PF08544"/>
    </source>
</evidence>
<keyword evidence="15" id="KW-1185">Reference proteome</keyword>
<evidence type="ECO:0000313" key="14">
    <source>
        <dbReference type="EMBL" id="PWG65222.1"/>
    </source>
</evidence>
<feature type="region of interest" description="Disordered" evidence="11">
    <location>
        <begin position="272"/>
        <end position="296"/>
    </location>
</feature>
<dbReference type="GO" id="GO:0005524">
    <property type="term" value="F:ATP binding"/>
    <property type="evidence" value="ECO:0007669"/>
    <property type="project" value="UniProtKB-UniRule"/>
</dbReference>
<dbReference type="InterPro" id="IPR006204">
    <property type="entry name" value="GHMP_kinase_N_dom"/>
</dbReference>
<comment type="pathway">
    <text evidence="10">Isoprenoid biosynthesis; isopentenyl diphosphate biosynthesis via DXP pathway; isopentenyl diphosphate from 1-deoxy-D-xylulose 5-phosphate: step 3/6.</text>
</comment>
<evidence type="ECO:0000256" key="1">
    <source>
        <dbReference type="ARBA" id="ARBA00009684"/>
    </source>
</evidence>
<keyword evidence="8 10" id="KW-0414">Isoprene biosynthesis</keyword>
<feature type="active site" evidence="10">
    <location>
        <position position="137"/>
    </location>
</feature>
<dbReference type="InterPro" id="IPR014721">
    <property type="entry name" value="Ribsml_uS5_D2-typ_fold_subgr"/>
</dbReference>
<dbReference type="PANTHER" id="PTHR43527:SF2">
    <property type="entry name" value="4-DIPHOSPHOCYTIDYL-2-C-METHYL-D-ERYTHRITOL KINASE, CHLOROPLASTIC"/>
    <property type="match status" value="1"/>
</dbReference>
<evidence type="ECO:0000256" key="11">
    <source>
        <dbReference type="SAM" id="MobiDB-lite"/>
    </source>
</evidence>
<feature type="binding site" evidence="10">
    <location>
        <begin position="95"/>
        <end position="105"/>
    </location>
    <ligand>
        <name>ATP</name>
        <dbReference type="ChEBI" id="CHEBI:30616"/>
    </ligand>
</feature>
<feature type="domain" description="GHMP kinase N-terminal" evidence="12">
    <location>
        <begin position="68"/>
        <end position="144"/>
    </location>
</feature>
<comment type="similarity">
    <text evidence="1 10">Belongs to the GHMP kinase family. IspE subfamily.</text>
</comment>
<dbReference type="GO" id="GO:0019288">
    <property type="term" value="P:isopentenyl diphosphate biosynthetic process, methylerythritol 4-phosphate pathway"/>
    <property type="evidence" value="ECO:0007669"/>
    <property type="project" value="UniProtKB-UniRule"/>
</dbReference>
<feature type="domain" description="GHMP kinase C-terminal" evidence="13">
    <location>
        <begin position="197"/>
        <end position="258"/>
    </location>
</feature>
<evidence type="ECO:0000256" key="5">
    <source>
        <dbReference type="ARBA" id="ARBA00022741"/>
    </source>
</evidence>
<keyword evidence="4 10" id="KW-0808">Transferase</keyword>